<dbReference type="Pfam" id="PF14579">
    <property type="entry name" value="HHH_6"/>
    <property type="match status" value="1"/>
</dbReference>
<dbReference type="InterPro" id="IPR040982">
    <property type="entry name" value="DNA_pol3_finger"/>
</dbReference>
<name>A0A1P8F631_9CHLR</name>
<evidence type="ECO:0000256" key="14">
    <source>
        <dbReference type="ARBA" id="ARBA00049244"/>
    </source>
</evidence>
<feature type="domain" description="Polymerase/histidinol phosphatase N-terminal" evidence="15">
    <location>
        <begin position="4"/>
        <end position="71"/>
    </location>
</feature>
<evidence type="ECO:0000256" key="3">
    <source>
        <dbReference type="ARBA" id="ARBA00009496"/>
    </source>
</evidence>
<comment type="subcellular location">
    <subcellularLocation>
        <location evidence="1">Cytoplasm</location>
    </subcellularLocation>
</comment>
<evidence type="ECO:0000256" key="2">
    <source>
        <dbReference type="ARBA" id="ARBA00007391"/>
    </source>
</evidence>
<proteinExistence type="inferred from homology"/>
<keyword evidence="12" id="KW-0239">DNA-directed DNA polymerase</keyword>
<evidence type="ECO:0000256" key="12">
    <source>
        <dbReference type="ARBA" id="ARBA00022932"/>
    </source>
</evidence>
<dbReference type="Gene3D" id="3.20.20.140">
    <property type="entry name" value="Metal-dependent hydrolases"/>
    <property type="match status" value="1"/>
</dbReference>
<keyword evidence="11" id="KW-0227">DNA damage</keyword>
<evidence type="ECO:0000313" key="17">
    <source>
        <dbReference type="Proteomes" id="UP000185934"/>
    </source>
</evidence>
<reference evidence="17" key="1">
    <citation type="submission" date="2016-11" db="EMBL/GenBank/DDBJ databases">
        <title>Dehalogenimonas formicexedens sp. nov., a chlorinated alkane respiring bacterium isolated from contaminated groundwater.</title>
        <authorList>
            <person name="Key T.A."/>
            <person name="Bowman K.S."/>
            <person name="Lee I."/>
            <person name="Chun J."/>
            <person name="Albuquerque L."/>
            <person name="da Costa M.S."/>
            <person name="Rainey F.A."/>
            <person name="Moe W.M."/>
        </authorList>
    </citation>
    <scope>NUCLEOTIDE SEQUENCE [LARGE SCALE GENOMIC DNA]</scope>
    <source>
        <strain evidence="17">NSZ-14</strain>
    </source>
</reference>
<evidence type="ECO:0000313" key="16">
    <source>
        <dbReference type="EMBL" id="APV43931.1"/>
    </source>
</evidence>
<dbReference type="GO" id="GO:0003887">
    <property type="term" value="F:DNA-directed DNA polymerase activity"/>
    <property type="evidence" value="ECO:0007669"/>
    <property type="project" value="UniProtKB-KW"/>
</dbReference>
<dbReference type="InterPro" id="IPR003141">
    <property type="entry name" value="Pol/His_phosphatase_N"/>
</dbReference>
<dbReference type="Pfam" id="PF17657">
    <property type="entry name" value="DNA_pol3_finger"/>
    <property type="match status" value="1"/>
</dbReference>
<dbReference type="RefSeq" id="WP_076003677.1">
    <property type="nucleotide sequence ID" value="NZ_CP018258.1"/>
</dbReference>
<dbReference type="GO" id="GO:0005737">
    <property type="term" value="C:cytoplasm"/>
    <property type="evidence" value="ECO:0007669"/>
    <property type="project" value="UniProtKB-SubCell"/>
</dbReference>
<keyword evidence="7" id="KW-0963">Cytoplasm</keyword>
<dbReference type="AlphaFoldDB" id="A0A1P8F631"/>
<evidence type="ECO:0000256" key="13">
    <source>
        <dbReference type="ARBA" id="ARBA00023204"/>
    </source>
</evidence>
<evidence type="ECO:0000256" key="4">
    <source>
        <dbReference type="ARBA" id="ARBA00012417"/>
    </source>
</evidence>
<dbReference type="SMART" id="SM00481">
    <property type="entry name" value="POLIIIAc"/>
    <property type="match status" value="1"/>
</dbReference>
<dbReference type="STRING" id="1839801.Dform_00576"/>
<gene>
    <name evidence="16" type="ORF">Dform_00576</name>
</gene>
<keyword evidence="10" id="KW-0235">DNA replication</keyword>
<dbReference type="InterPro" id="IPR012340">
    <property type="entry name" value="NA-bd_OB-fold"/>
</dbReference>
<dbReference type="PANTHER" id="PTHR32294:SF4">
    <property type="entry name" value="ERROR-PRONE DNA POLYMERASE"/>
    <property type="match status" value="1"/>
</dbReference>
<dbReference type="EMBL" id="CP018258">
    <property type="protein sequence ID" value="APV43931.1"/>
    <property type="molecule type" value="Genomic_DNA"/>
</dbReference>
<dbReference type="NCBIfam" id="TIGR00594">
    <property type="entry name" value="polc"/>
    <property type="match status" value="1"/>
</dbReference>
<evidence type="ECO:0000256" key="10">
    <source>
        <dbReference type="ARBA" id="ARBA00022705"/>
    </source>
</evidence>
<dbReference type="GO" id="GO:0003676">
    <property type="term" value="F:nucleic acid binding"/>
    <property type="evidence" value="ECO:0007669"/>
    <property type="project" value="InterPro"/>
</dbReference>
<evidence type="ECO:0000256" key="5">
    <source>
        <dbReference type="ARBA" id="ARBA00017273"/>
    </source>
</evidence>
<accession>A0A1P8F631</accession>
<dbReference type="OrthoDB" id="9803237at2"/>
<evidence type="ECO:0000256" key="7">
    <source>
        <dbReference type="ARBA" id="ARBA00022490"/>
    </source>
</evidence>
<dbReference type="GO" id="GO:0006260">
    <property type="term" value="P:DNA replication"/>
    <property type="evidence" value="ECO:0007669"/>
    <property type="project" value="UniProtKB-KW"/>
</dbReference>
<dbReference type="InterPro" id="IPR041931">
    <property type="entry name" value="DNA_pol3_alpha_thumb_dom"/>
</dbReference>
<dbReference type="CDD" id="cd04485">
    <property type="entry name" value="DnaE_OBF"/>
    <property type="match status" value="1"/>
</dbReference>
<dbReference type="Pfam" id="PF02811">
    <property type="entry name" value="PHP"/>
    <property type="match status" value="1"/>
</dbReference>
<evidence type="ECO:0000256" key="9">
    <source>
        <dbReference type="ARBA" id="ARBA00022695"/>
    </source>
</evidence>
<organism evidence="16 17">
    <name type="scientific">Dehalogenimonas formicexedens</name>
    <dbReference type="NCBI Taxonomy" id="1839801"/>
    <lineage>
        <taxon>Bacteria</taxon>
        <taxon>Bacillati</taxon>
        <taxon>Chloroflexota</taxon>
        <taxon>Dehalococcoidia</taxon>
        <taxon>Dehalococcoidales</taxon>
        <taxon>Dehalococcoidaceae</taxon>
        <taxon>Dehalogenimonas</taxon>
    </lineage>
</organism>
<dbReference type="SUPFAM" id="SSF89550">
    <property type="entry name" value="PHP domain-like"/>
    <property type="match status" value="1"/>
</dbReference>
<dbReference type="Pfam" id="PF07733">
    <property type="entry name" value="DNA_pol3_alpha"/>
    <property type="match status" value="1"/>
</dbReference>
<dbReference type="KEGG" id="dfo:Dform_00576"/>
<dbReference type="EC" id="2.7.7.7" evidence="4"/>
<dbReference type="InterPro" id="IPR004013">
    <property type="entry name" value="PHP_dom"/>
</dbReference>
<dbReference type="GO" id="GO:0008408">
    <property type="term" value="F:3'-5' exonuclease activity"/>
    <property type="evidence" value="ECO:0007669"/>
    <property type="project" value="InterPro"/>
</dbReference>
<dbReference type="Pfam" id="PF01336">
    <property type="entry name" value="tRNA_anti-codon"/>
    <property type="match status" value="1"/>
</dbReference>
<dbReference type="Gene3D" id="1.10.10.1600">
    <property type="entry name" value="Bacterial DNA polymerase III alpha subunit, thumb domain"/>
    <property type="match status" value="1"/>
</dbReference>
<keyword evidence="17" id="KW-1185">Reference proteome</keyword>
<protein>
    <recommendedName>
        <fullName evidence="6">DNA polymerase III subunit alpha</fullName>
        <ecNumber evidence="4">2.7.7.7</ecNumber>
    </recommendedName>
    <alternativeName>
        <fullName evidence="5">Error-prone DNA polymerase</fullName>
    </alternativeName>
</protein>
<dbReference type="Gene3D" id="1.10.150.870">
    <property type="match status" value="1"/>
</dbReference>
<comment type="catalytic activity">
    <reaction evidence="14">
        <text>DNA(n) + a 2'-deoxyribonucleoside 5'-triphosphate = DNA(n+1) + diphosphate</text>
        <dbReference type="Rhea" id="RHEA:22508"/>
        <dbReference type="Rhea" id="RHEA-COMP:17339"/>
        <dbReference type="Rhea" id="RHEA-COMP:17340"/>
        <dbReference type="ChEBI" id="CHEBI:33019"/>
        <dbReference type="ChEBI" id="CHEBI:61560"/>
        <dbReference type="ChEBI" id="CHEBI:173112"/>
        <dbReference type="EC" id="2.7.7.7"/>
    </reaction>
</comment>
<keyword evidence="9 16" id="KW-0548">Nucleotidyltransferase</keyword>
<evidence type="ECO:0000259" key="15">
    <source>
        <dbReference type="SMART" id="SM00481"/>
    </source>
</evidence>
<dbReference type="InterPro" id="IPR004365">
    <property type="entry name" value="NA-bd_OB_tRNA"/>
</dbReference>
<keyword evidence="8 16" id="KW-0808">Transferase</keyword>
<evidence type="ECO:0000256" key="6">
    <source>
        <dbReference type="ARBA" id="ARBA00019114"/>
    </source>
</evidence>
<dbReference type="PANTHER" id="PTHR32294">
    <property type="entry name" value="DNA POLYMERASE III SUBUNIT ALPHA"/>
    <property type="match status" value="1"/>
</dbReference>
<dbReference type="GO" id="GO:0006281">
    <property type="term" value="P:DNA repair"/>
    <property type="evidence" value="ECO:0007669"/>
    <property type="project" value="UniProtKB-KW"/>
</dbReference>
<sequence length="1044" mass="116773">MNYAELHCHSYYSFHDGASSLEELLTRSKELGYTALAVTDHDNLCGAMRYAHLSKSLEFPGIIGAEITIKGGYHLTFLAENRAGYRNLCRLITAAHEAPDRLNPELPPEIIGEHTAGLICLSGCPKGELPQLVEAGKLDEARQLIRQYLSWFGSDNYFVELQSNLVYGDRARNKTLVALARECGAQLVATGNVHYHVRERHRLQDCLAAVKACQSLEASHRERRPNSEFYLRPVSEIEAIFDFCPDAVSNTVKIAERCRFDLTQDSGYTFPDYPVPDGFTQDSFLEKLCLDAAVRRYGSITPKVKSRLDEEFHLIRKHKLAGFLLLYRDVITLGREAMIDQGLSDPSLTLEENPPGRGRGSSVALLIGYLIGLSHIDPLQYNLSLERFLPEDAMGCVPDIDLDFPRSIREDLILRTHGKWGWRNAALAGTIATYQIKGAVRDLGKALGLPLEEVDQLSKHVDWGSAWRLGAQMEKNPHFRDKIDSPVWRDLIELAAELDGFPKYMGQHPGGMIISTDPLTDIVPVQRGAIDGRYVCQWDKDSIDDAGFVKIDFLALGALSQMQEAVELIKKRTGQRIDMSRIDFEDQKVYDMLGKGDTIGIFQVESAAQMQTITRLRPRNLLDMAHEVAAVRPGVGVNGGVQDYLARRSGKKPVVYDHPLETKALGRTLGIILFQDQVNQLAIDIAGFSPLAADQLRRAFGRHHNEALLDNYHQKFMAGAAARGVGEAAAEAIWEKFNGQYMFPESHAFAFGVTAYQASWLKLYYPLEFFVAIFNQQPMGFYNLETLKEDARRHGVTVLNPDINRSSSVSVIEGNALRLGFLHVGGLGGASADAILESRKSGPFINIGDFLERSGVLEETALALAAAGAFDSIEPNRRQVKWEIGLRYRPVNSQLFLPLPVKQDMAKLSSLTSWEKMQEEYNVLGLFPAGHIMASLRPRFSRWVSSSKDIEHLSDGDEVTTAGMVIRRQRPRGKVVFITLEDEFGHVPLMVFPQVYGRQEHKFKSPFLVVKGRLSRREGTHNVVVNEVRPFSALEKAPSSKDWH</sequence>
<dbReference type="Gene3D" id="2.40.50.140">
    <property type="entry name" value="Nucleic acid-binding proteins"/>
    <property type="match status" value="1"/>
</dbReference>
<evidence type="ECO:0000256" key="8">
    <source>
        <dbReference type="ARBA" id="ARBA00022679"/>
    </source>
</evidence>
<evidence type="ECO:0000256" key="1">
    <source>
        <dbReference type="ARBA" id="ARBA00004496"/>
    </source>
</evidence>
<evidence type="ECO:0000256" key="11">
    <source>
        <dbReference type="ARBA" id="ARBA00022763"/>
    </source>
</evidence>
<dbReference type="Proteomes" id="UP000185934">
    <property type="component" value="Chromosome"/>
</dbReference>
<comment type="similarity">
    <text evidence="2">Belongs to the DNA polymerase type-C family. DnaE2 subfamily.</text>
</comment>
<keyword evidence="13" id="KW-0234">DNA repair</keyword>
<dbReference type="InterPro" id="IPR004805">
    <property type="entry name" value="DnaE2/DnaE/PolC"/>
</dbReference>
<dbReference type="InterPro" id="IPR016195">
    <property type="entry name" value="Pol/histidinol_Pase-like"/>
</dbReference>
<comment type="similarity">
    <text evidence="3">Belongs to the DNA polymerase type-C family. DnaE subfamily.</text>
</comment>
<dbReference type="InterPro" id="IPR029460">
    <property type="entry name" value="DNAPol_HHH"/>
</dbReference>
<dbReference type="InterPro" id="IPR011708">
    <property type="entry name" value="DNA_pol3_alpha_NTPase_dom"/>
</dbReference>